<feature type="chain" id="PRO_5037551395" evidence="2">
    <location>
        <begin position="29"/>
        <end position="326"/>
    </location>
</feature>
<dbReference type="Pfam" id="PF03401">
    <property type="entry name" value="TctC"/>
    <property type="match status" value="1"/>
</dbReference>
<evidence type="ECO:0000313" key="4">
    <source>
        <dbReference type="Proteomes" id="UP000651050"/>
    </source>
</evidence>
<evidence type="ECO:0000256" key="1">
    <source>
        <dbReference type="ARBA" id="ARBA00006987"/>
    </source>
</evidence>
<feature type="signal peptide" evidence="2">
    <location>
        <begin position="1"/>
        <end position="28"/>
    </location>
</feature>
<comment type="caution">
    <text evidence="3">The sequence shown here is derived from an EMBL/GenBank/DDBJ whole genome shotgun (WGS) entry which is preliminary data.</text>
</comment>
<proteinExistence type="inferred from homology"/>
<dbReference type="InterPro" id="IPR042100">
    <property type="entry name" value="Bug_dom1"/>
</dbReference>
<gene>
    <name evidence="3" type="ORF">I5803_03280</name>
</gene>
<protein>
    <submittedName>
        <fullName evidence="3">Tripartite tricarboxylate transporter substrate binding protein</fullName>
    </submittedName>
</protein>
<name>A0A931H1Y4_9BURK</name>
<evidence type="ECO:0000256" key="2">
    <source>
        <dbReference type="SAM" id="SignalP"/>
    </source>
</evidence>
<dbReference type="RefSeq" id="WP_196984988.1">
    <property type="nucleotide sequence ID" value="NZ_JADWYS010000001.1"/>
</dbReference>
<reference evidence="3" key="1">
    <citation type="submission" date="2020-11" db="EMBL/GenBank/DDBJ databases">
        <title>Bacterial whole genome sequence for Caenimonas sp. DR4.4.</title>
        <authorList>
            <person name="Le V."/>
            <person name="Ko S.-R."/>
            <person name="Ahn C.-Y."/>
            <person name="Oh H.-M."/>
        </authorList>
    </citation>
    <scope>NUCLEOTIDE SEQUENCE</scope>
    <source>
        <strain evidence="3">DR4.4</strain>
    </source>
</reference>
<dbReference type="CDD" id="cd07012">
    <property type="entry name" value="PBP2_Bug_TTT"/>
    <property type="match status" value="1"/>
</dbReference>
<dbReference type="Gene3D" id="3.40.190.150">
    <property type="entry name" value="Bordetella uptake gene, domain 1"/>
    <property type="match status" value="1"/>
</dbReference>
<dbReference type="InterPro" id="IPR005064">
    <property type="entry name" value="BUG"/>
</dbReference>
<dbReference type="InterPro" id="IPR006311">
    <property type="entry name" value="TAT_signal"/>
</dbReference>
<accession>A0A931H1Y4</accession>
<dbReference type="AlphaFoldDB" id="A0A931H1Y4"/>
<organism evidence="3 4">
    <name type="scientific">Caenimonas aquaedulcis</name>
    <dbReference type="NCBI Taxonomy" id="2793270"/>
    <lineage>
        <taxon>Bacteria</taxon>
        <taxon>Pseudomonadati</taxon>
        <taxon>Pseudomonadota</taxon>
        <taxon>Betaproteobacteria</taxon>
        <taxon>Burkholderiales</taxon>
        <taxon>Comamonadaceae</taxon>
        <taxon>Caenimonas</taxon>
    </lineage>
</organism>
<dbReference type="PIRSF" id="PIRSF017082">
    <property type="entry name" value="YflP"/>
    <property type="match status" value="1"/>
</dbReference>
<evidence type="ECO:0000313" key="3">
    <source>
        <dbReference type="EMBL" id="MBG9387038.1"/>
    </source>
</evidence>
<dbReference type="Proteomes" id="UP000651050">
    <property type="component" value="Unassembled WGS sequence"/>
</dbReference>
<dbReference type="Gene3D" id="3.40.190.10">
    <property type="entry name" value="Periplasmic binding protein-like II"/>
    <property type="match status" value="1"/>
</dbReference>
<keyword evidence="4" id="KW-1185">Reference proteome</keyword>
<dbReference type="PANTHER" id="PTHR42928">
    <property type="entry name" value="TRICARBOXYLATE-BINDING PROTEIN"/>
    <property type="match status" value="1"/>
</dbReference>
<dbReference type="PANTHER" id="PTHR42928:SF5">
    <property type="entry name" value="BLR1237 PROTEIN"/>
    <property type="match status" value="1"/>
</dbReference>
<keyword evidence="2" id="KW-0732">Signal</keyword>
<sequence length="326" mass="34682">MTSRRHALVLGLGSLTATMLPFAVRAQAAWPTRPVRIIVPYPAGGVNDVVARMFADKLQPMLGKSVIVDNRAGAGGTIGMDAVAKADDGHTLAFAAISPLTLNPHIMKVQYDPIKDFVPVASVMYSPVYVLATKRFKGASFNDAIAMAKAEPGKVSIASSGFGTLGHIMIEQIRRKSAADLTHVPYKGGSQLITDAAGGQFDLFVANPFAAINGLIDEGKLRVLAVTGPRRLPAMAQVPTLAELGFPEANLTSLFGFYAPASMPADRVQRLNADINKVLGDKDVQEQLRKLDNVVSTGTPQQFASVIEKEHAANARVVKEANIKAE</sequence>
<dbReference type="PROSITE" id="PS51318">
    <property type="entry name" value="TAT"/>
    <property type="match status" value="1"/>
</dbReference>
<dbReference type="EMBL" id="JADWYS010000001">
    <property type="protein sequence ID" value="MBG9387038.1"/>
    <property type="molecule type" value="Genomic_DNA"/>
</dbReference>
<comment type="similarity">
    <text evidence="1">Belongs to the UPF0065 (bug) family.</text>
</comment>
<dbReference type="SUPFAM" id="SSF53850">
    <property type="entry name" value="Periplasmic binding protein-like II"/>
    <property type="match status" value="1"/>
</dbReference>